<dbReference type="PROSITE" id="PS50255">
    <property type="entry name" value="CYTOCHROME_B5_2"/>
    <property type="match status" value="1"/>
</dbReference>
<evidence type="ECO:0000256" key="6">
    <source>
        <dbReference type="ARBA" id="ARBA00023136"/>
    </source>
</evidence>
<sequence>MSKITKLYTLEEASNHNTKQDCWLILDGKVYNVTKYLDDHPGGDDVLVNATGRDAIEDFDFVGHSKSARELMETYLMGELDPSSVPQQQQEKATTTRQHQTDQVTQKSTESSSAFKYWLAIAVISVIAGYLFFPSKDQ</sequence>
<dbReference type="PANTHER" id="PTHR19359">
    <property type="entry name" value="CYTOCHROME B5"/>
    <property type="match status" value="1"/>
</dbReference>
<evidence type="ECO:0000256" key="4">
    <source>
        <dbReference type="ARBA" id="ARBA00022723"/>
    </source>
</evidence>
<evidence type="ECO:0000256" key="5">
    <source>
        <dbReference type="ARBA" id="ARBA00023004"/>
    </source>
</evidence>
<keyword evidence="6 8" id="KW-0472">Membrane</keyword>
<dbReference type="AlphaFoldDB" id="A0A4Y7JIK3"/>
<dbReference type="PRINTS" id="PR00363">
    <property type="entry name" value="CYTOCHROMEB5"/>
</dbReference>
<comment type="subcellular location">
    <subcellularLocation>
        <location evidence="1">Membrane</location>
    </subcellularLocation>
</comment>
<dbReference type="STRING" id="3469.A0A4Y7JIK3"/>
<dbReference type="InterPro" id="IPR018506">
    <property type="entry name" value="Cyt_B5_heme-BS"/>
</dbReference>
<organism evidence="11 12">
    <name type="scientific">Papaver somniferum</name>
    <name type="common">Opium poppy</name>
    <dbReference type="NCBI Taxonomy" id="3469"/>
    <lineage>
        <taxon>Eukaryota</taxon>
        <taxon>Viridiplantae</taxon>
        <taxon>Streptophyta</taxon>
        <taxon>Embryophyta</taxon>
        <taxon>Tracheophyta</taxon>
        <taxon>Spermatophyta</taxon>
        <taxon>Magnoliopsida</taxon>
        <taxon>Ranunculales</taxon>
        <taxon>Papaveraceae</taxon>
        <taxon>Papaveroideae</taxon>
        <taxon>Papaver</taxon>
    </lineage>
</organism>
<keyword evidence="4 8" id="KW-0479">Metal-binding</keyword>
<evidence type="ECO:0000256" key="2">
    <source>
        <dbReference type="ARBA" id="ARBA00022617"/>
    </source>
</evidence>
<feature type="region of interest" description="Disordered" evidence="9">
    <location>
        <begin position="81"/>
        <end position="107"/>
    </location>
</feature>
<dbReference type="GO" id="GO:0046872">
    <property type="term" value="F:metal ion binding"/>
    <property type="evidence" value="ECO:0007669"/>
    <property type="project" value="UniProtKB-UniRule"/>
</dbReference>
<dbReference type="Proteomes" id="UP000316621">
    <property type="component" value="Chromosome 4"/>
</dbReference>
<proteinExistence type="inferred from homology"/>
<evidence type="ECO:0000259" key="10">
    <source>
        <dbReference type="PROSITE" id="PS50255"/>
    </source>
</evidence>
<name>A0A4Y7JIK3_PAPSO</name>
<evidence type="ECO:0000256" key="1">
    <source>
        <dbReference type="ARBA" id="ARBA00004370"/>
    </source>
</evidence>
<dbReference type="SUPFAM" id="SSF55856">
    <property type="entry name" value="Cytochrome b5-like heme/steroid binding domain"/>
    <property type="match status" value="1"/>
</dbReference>
<dbReference type="OrthoDB" id="260519at2759"/>
<evidence type="ECO:0000256" key="7">
    <source>
        <dbReference type="ARBA" id="ARBA00038168"/>
    </source>
</evidence>
<accession>A0A4Y7JIK3</accession>
<evidence type="ECO:0000313" key="11">
    <source>
        <dbReference type="EMBL" id="RZC59870.1"/>
    </source>
</evidence>
<keyword evidence="3 8" id="KW-0812">Transmembrane</keyword>
<dbReference type="InterPro" id="IPR036400">
    <property type="entry name" value="Cyt_B5-like_heme/steroid_sf"/>
</dbReference>
<dbReference type="SMART" id="SM01117">
    <property type="entry name" value="Cyt-b5"/>
    <property type="match status" value="1"/>
</dbReference>
<dbReference type="OMA" id="AVAFMYH"/>
<dbReference type="PANTHER" id="PTHR19359:SF25">
    <property type="entry name" value="CYTOCHROME B5 HEME-BINDING DOMAIN-CONTAINING PROTEIN"/>
    <property type="match status" value="1"/>
</dbReference>
<dbReference type="Pfam" id="PF00173">
    <property type="entry name" value="Cyt-b5"/>
    <property type="match status" value="1"/>
</dbReference>
<protein>
    <recommendedName>
        <fullName evidence="10">Cytochrome b5 heme-binding domain-containing protein</fullName>
    </recommendedName>
</protein>
<evidence type="ECO:0000256" key="3">
    <source>
        <dbReference type="ARBA" id="ARBA00022692"/>
    </source>
</evidence>
<evidence type="ECO:0000313" key="12">
    <source>
        <dbReference type="Proteomes" id="UP000316621"/>
    </source>
</evidence>
<dbReference type="PROSITE" id="PS00191">
    <property type="entry name" value="CYTOCHROME_B5_1"/>
    <property type="match status" value="1"/>
</dbReference>
<feature type="transmembrane region" description="Helical" evidence="8">
    <location>
        <begin position="115"/>
        <end position="133"/>
    </location>
</feature>
<dbReference type="GO" id="GO:0020037">
    <property type="term" value="F:heme binding"/>
    <property type="evidence" value="ECO:0007669"/>
    <property type="project" value="UniProtKB-UniRule"/>
</dbReference>
<dbReference type="GO" id="GO:0016020">
    <property type="term" value="C:membrane"/>
    <property type="evidence" value="ECO:0007669"/>
    <property type="project" value="UniProtKB-SubCell"/>
</dbReference>
<keyword evidence="5 8" id="KW-0408">Iron</keyword>
<feature type="domain" description="Cytochrome b5 heme-binding" evidence="10">
    <location>
        <begin position="5"/>
        <end position="81"/>
    </location>
</feature>
<keyword evidence="2 8" id="KW-0349">Heme</keyword>
<dbReference type="EMBL" id="CM010718">
    <property type="protein sequence ID" value="RZC59870.1"/>
    <property type="molecule type" value="Genomic_DNA"/>
</dbReference>
<dbReference type="Gramene" id="RZC59870">
    <property type="protein sequence ID" value="RZC59870"/>
    <property type="gene ID" value="C5167_007177"/>
</dbReference>
<reference evidence="11 12" key="1">
    <citation type="journal article" date="2018" name="Science">
        <title>The opium poppy genome and morphinan production.</title>
        <authorList>
            <person name="Guo L."/>
            <person name="Winzer T."/>
            <person name="Yang X."/>
            <person name="Li Y."/>
            <person name="Ning Z."/>
            <person name="He Z."/>
            <person name="Teodor R."/>
            <person name="Lu Y."/>
            <person name="Bowser T.A."/>
            <person name="Graham I.A."/>
            <person name="Ye K."/>
        </authorList>
    </citation>
    <scope>NUCLEOTIDE SEQUENCE [LARGE SCALE GENOMIC DNA]</scope>
    <source>
        <strain evidence="12">cv. HN1</strain>
        <tissue evidence="11">Leaves</tissue>
    </source>
</reference>
<comment type="similarity">
    <text evidence="7 8">Belongs to the cytochrome b5 family.</text>
</comment>
<gene>
    <name evidence="11" type="ORF">C5167_007177</name>
</gene>
<dbReference type="Gene3D" id="3.10.120.10">
    <property type="entry name" value="Cytochrome b5-like heme/steroid binding domain"/>
    <property type="match status" value="1"/>
</dbReference>
<dbReference type="InterPro" id="IPR001199">
    <property type="entry name" value="Cyt_B5-like_heme/steroid-bd"/>
</dbReference>
<dbReference type="InterPro" id="IPR050668">
    <property type="entry name" value="Cytochrome_b5"/>
</dbReference>
<feature type="compositionally biased region" description="Polar residues" evidence="9">
    <location>
        <begin position="84"/>
        <end position="107"/>
    </location>
</feature>
<evidence type="ECO:0000256" key="9">
    <source>
        <dbReference type="SAM" id="MobiDB-lite"/>
    </source>
</evidence>
<keyword evidence="8" id="KW-1133">Transmembrane helix</keyword>
<dbReference type="FunFam" id="3.10.120.10:FF:000002">
    <property type="entry name" value="Cytochrome b5 type B"/>
    <property type="match status" value="1"/>
</dbReference>
<keyword evidence="12" id="KW-1185">Reference proteome</keyword>
<evidence type="ECO:0000256" key="8">
    <source>
        <dbReference type="RuleBase" id="RU362121"/>
    </source>
</evidence>